<evidence type="ECO:0000313" key="1">
    <source>
        <dbReference type="EMBL" id="BAT96440.1"/>
    </source>
</evidence>
<evidence type="ECO:0000313" key="2">
    <source>
        <dbReference type="Proteomes" id="UP000291084"/>
    </source>
</evidence>
<accession>A0A0S3SUD0</accession>
<dbReference type="AlphaFoldDB" id="A0A0S3SUD0"/>
<keyword evidence="2" id="KW-1185">Reference proteome</keyword>
<reference evidence="1 2" key="1">
    <citation type="journal article" date="2015" name="Sci. Rep.">
        <title>The power of single molecule real-time sequencing technology in the de novo assembly of a eukaryotic genome.</title>
        <authorList>
            <person name="Sakai H."/>
            <person name="Naito K."/>
            <person name="Ogiso-Tanaka E."/>
            <person name="Takahashi Y."/>
            <person name="Iseki K."/>
            <person name="Muto C."/>
            <person name="Satou K."/>
            <person name="Teruya K."/>
            <person name="Shiroma A."/>
            <person name="Shimoji M."/>
            <person name="Hirano T."/>
            <person name="Itoh T."/>
            <person name="Kaga A."/>
            <person name="Tomooka N."/>
        </authorList>
    </citation>
    <scope>NUCLEOTIDE SEQUENCE [LARGE SCALE GENOMIC DNA]</scope>
    <source>
        <strain evidence="2">cv. Shumari</strain>
    </source>
</reference>
<sequence length="73" mass="8817">MARCSNKTLSNNQTCIPYFPCVLTSYYVSPYSFNTHKRKQIIFYLTLDSPNSTYNLFKKILYWIQLKSYFFYV</sequence>
<organism evidence="1 2">
    <name type="scientific">Vigna angularis var. angularis</name>
    <dbReference type="NCBI Taxonomy" id="157739"/>
    <lineage>
        <taxon>Eukaryota</taxon>
        <taxon>Viridiplantae</taxon>
        <taxon>Streptophyta</taxon>
        <taxon>Embryophyta</taxon>
        <taxon>Tracheophyta</taxon>
        <taxon>Spermatophyta</taxon>
        <taxon>Magnoliopsida</taxon>
        <taxon>eudicotyledons</taxon>
        <taxon>Gunneridae</taxon>
        <taxon>Pentapetalae</taxon>
        <taxon>rosids</taxon>
        <taxon>fabids</taxon>
        <taxon>Fabales</taxon>
        <taxon>Fabaceae</taxon>
        <taxon>Papilionoideae</taxon>
        <taxon>50 kb inversion clade</taxon>
        <taxon>NPAAA clade</taxon>
        <taxon>indigoferoid/millettioid clade</taxon>
        <taxon>Phaseoleae</taxon>
        <taxon>Vigna</taxon>
    </lineage>
</organism>
<name>A0A0S3SUD0_PHAAN</name>
<gene>
    <name evidence="1" type="primary">Vigan.08G338100</name>
    <name evidence="1" type="ORF">VIGAN_08338100</name>
</gene>
<dbReference type="EMBL" id="AP015041">
    <property type="protein sequence ID" value="BAT96440.1"/>
    <property type="molecule type" value="Genomic_DNA"/>
</dbReference>
<protein>
    <submittedName>
        <fullName evidence="1">Uncharacterized protein</fullName>
    </submittedName>
</protein>
<proteinExistence type="predicted"/>
<dbReference type="Proteomes" id="UP000291084">
    <property type="component" value="Chromosome 8"/>
</dbReference>